<evidence type="ECO:0000313" key="7">
    <source>
        <dbReference type="EMBL" id="AGA80679.1"/>
    </source>
</evidence>
<proteinExistence type="inferred from homology"/>
<reference evidence="8" key="1">
    <citation type="submission" date="2012-02" db="EMBL/GenBank/DDBJ databases">
        <title>The complete genome of Echinicola vietnamensis DSM 17526.</title>
        <authorList>
            <person name="Lucas S."/>
            <person name="Copeland A."/>
            <person name="Lapidus A."/>
            <person name="Glavina del Rio T."/>
            <person name="Dalin E."/>
            <person name="Tice H."/>
            <person name="Bruce D."/>
            <person name="Goodwin L."/>
            <person name="Pitluck S."/>
            <person name="Peters L."/>
            <person name="Ovchinnikova G."/>
            <person name="Teshima H."/>
            <person name="Kyrpides N."/>
            <person name="Mavromatis K."/>
            <person name="Ivanova N."/>
            <person name="Brettin T."/>
            <person name="Detter J.C."/>
            <person name="Han C."/>
            <person name="Larimer F."/>
            <person name="Land M."/>
            <person name="Hauser L."/>
            <person name="Markowitz V."/>
            <person name="Cheng J.-F."/>
            <person name="Hugenholtz P."/>
            <person name="Woyke T."/>
            <person name="Wu D."/>
            <person name="Brambilla E."/>
            <person name="Klenk H.-P."/>
            <person name="Eisen J.A."/>
        </authorList>
    </citation>
    <scope>NUCLEOTIDE SEQUENCE [LARGE SCALE GENOMIC DNA]</scope>
    <source>
        <strain evidence="8">DSM 17526 / LMG 23754 / KMM 6221</strain>
    </source>
</reference>
<evidence type="ECO:0000313" key="8">
    <source>
        <dbReference type="Proteomes" id="UP000010796"/>
    </source>
</evidence>
<dbReference type="InterPro" id="IPR001279">
    <property type="entry name" value="Metallo-B-lactamas"/>
</dbReference>
<evidence type="ECO:0000259" key="6">
    <source>
        <dbReference type="SMART" id="SM00849"/>
    </source>
</evidence>
<feature type="domain" description="Metallo-beta-lactamase" evidence="6">
    <location>
        <begin position="88"/>
        <end position="289"/>
    </location>
</feature>
<dbReference type="PANTHER" id="PTHR42978:SF7">
    <property type="entry name" value="METALLO-HYDROLASE RV2300C-RELATED"/>
    <property type="match status" value="1"/>
</dbReference>
<dbReference type="STRING" id="926556.Echvi_4505"/>
<dbReference type="HOGENOM" id="CLU_893852_0_0_10"/>
<name>L0G379_ECHVK</name>
<evidence type="ECO:0000256" key="3">
    <source>
        <dbReference type="ARBA" id="ARBA00022723"/>
    </source>
</evidence>
<dbReference type="InterPro" id="IPR051013">
    <property type="entry name" value="MBL_superfamily_lactonases"/>
</dbReference>
<dbReference type="GO" id="GO:0046872">
    <property type="term" value="F:metal ion binding"/>
    <property type="evidence" value="ECO:0007669"/>
    <property type="project" value="UniProtKB-KW"/>
</dbReference>
<dbReference type="Pfam" id="PF00753">
    <property type="entry name" value="Lactamase_B"/>
    <property type="match status" value="1"/>
</dbReference>
<evidence type="ECO:0000256" key="2">
    <source>
        <dbReference type="ARBA" id="ARBA00007749"/>
    </source>
</evidence>
<sequence length="309" mass="34933">MRINRKEILRLSGLLGISLSIPALSFVASGKTLKTGGFYADLEQLRKLSHAIPGDLPDKINVTKVADTIRPASVVVSGESADKKMTLARTVYQLVFPNGSILLDSGMDLETHRTFGKTEEPYYPENFERVKKALDKANLIILTHYHADHSGGIIRSDRFDELAPKVWTSRETAELLINKPHKTTVKISREKVERFFITDFGNYYPIAPGVVVFKAPGHTTDSKMLYIKLANGKEFIHSVDSGWSMENIIEEKMKNASWVHENQEQLLAQYKWLNNIINTEKNITVLCTHDNEQYNDFIEKNILGNGLEV</sequence>
<dbReference type="Proteomes" id="UP000010796">
    <property type="component" value="Chromosome"/>
</dbReference>
<dbReference type="PANTHER" id="PTHR42978">
    <property type="entry name" value="QUORUM-QUENCHING LACTONASE YTNP-RELATED-RELATED"/>
    <property type="match status" value="1"/>
</dbReference>
<accession>L0G379</accession>
<organism evidence="7 8">
    <name type="scientific">Echinicola vietnamensis (strain DSM 17526 / LMG 23754 / KMM 6221)</name>
    <dbReference type="NCBI Taxonomy" id="926556"/>
    <lineage>
        <taxon>Bacteria</taxon>
        <taxon>Pseudomonadati</taxon>
        <taxon>Bacteroidota</taxon>
        <taxon>Cytophagia</taxon>
        <taxon>Cytophagales</taxon>
        <taxon>Cyclobacteriaceae</taxon>
        <taxon>Echinicola</taxon>
    </lineage>
</organism>
<evidence type="ECO:0000256" key="5">
    <source>
        <dbReference type="ARBA" id="ARBA00022833"/>
    </source>
</evidence>
<keyword evidence="5" id="KW-0862">Zinc</keyword>
<evidence type="ECO:0000256" key="4">
    <source>
        <dbReference type="ARBA" id="ARBA00022801"/>
    </source>
</evidence>
<dbReference type="EMBL" id="CP003346">
    <property type="protein sequence ID" value="AGA80679.1"/>
    <property type="molecule type" value="Genomic_DNA"/>
</dbReference>
<protein>
    <submittedName>
        <fullName evidence="7">Putative exonuclease of the beta-lactamase fold involved in RNA processing</fullName>
    </submittedName>
</protein>
<keyword evidence="4" id="KW-0378">Hydrolase</keyword>
<dbReference type="InterPro" id="IPR036866">
    <property type="entry name" value="RibonucZ/Hydroxyglut_hydro"/>
</dbReference>
<gene>
    <name evidence="7" type="ordered locus">Echvi_4505</name>
</gene>
<dbReference type="eggNOG" id="COG0491">
    <property type="taxonomic scope" value="Bacteria"/>
</dbReference>
<comment type="similarity">
    <text evidence="2">Belongs to the metallo-beta-lactamase superfamily.</text>
</comment>
<dbReference type="RefSeq" id="WP_015268201.1">
    <property type="nucleotide sequence ID" value="NC_019904.1"/>
</dbReference>
<comment type="cofactor">
    <cofactor evidence="1">
        <name>Zn(2+)</name>
        <dbReference type="ChEBI" id="CHEBI:29105"/>
    </cofactor>
</comment>
<keyword evidence="3" id="KW-0479">Metal-binding</keyword>
<dbReference type="SMART" id="SM00849">
    <property type="entry name" value="Lactamase_B"/>
    <property type="match status" value="1"/>
</dbReference>
<keyword evidence="7" id="KW-0269">Exonuclease</keyword>
<evidence type="ECO:0000256" key="1">
    <source>
        <dbReference type="ARBA" id="ARBA00001947"/>
    </source>
</evidence>
<dbReference type="AlphaFoldDB" id="L0G379"/>
<dbReference type="Gene3D" id="3.60.15.10">
    <property type="entry name" value="Ribonuclease Z/Hydroxyacylglutathione hydrolase-like"/>
    <property type="match status" value="1"/>
</dbReference>
<keyword evidence="7" id="KW-0540">Nuclease</keyword>
<dbReference type="KEGG" id="evi:Echvi_4505"/>
<dbReference type="SUPFAM" id="SSF56281">
    <property type="entry name" value="Metallo-hydrolase/oxidoreductase"/>
    <property type="match status" value="1"/>
</dbReference>
<keyword evidence="8" id="KW-1185">Reference proteome</keyword>
<dbReference type="GO" id="GO:0004527">
    <property type="term" value="F:exonuclease activity"/>
    <property type="evidence" value="ECO:0007669"/>
    <property type="project" value="UniProtKB-KW"/>
</dbReference>
<dbReference type="OrthoDB" id="9802248at2"/>